<evidence type="ECO:0000256" key="4">
    <source>
        <dbReference type="ARBA" id="ARBA00022692"/>
    </source>
</evidence>
<dbReference type="PANTHER" id="PTHR43227:SF7">
    <property type="entry name" value="ARABINOOLIGOSACCHARIDES TRANSPORT SYSTEM PERMEASE PROTEIN ARAP"/>
    <property type="match status" value="1"/>
</dbReference>
<keyword evidence="11" id="KW-1185">Reference proteome</keyword>
<dbReference type="SUPFAM" id="SSF161098">
    <property type="entry name" value="MetI-like"/>
    <property type="match status" value="1"/>
</dbReference>
<organism evidence="9 11">
    <name type="scientific">Treponema phagedenis</name>
    <dbReference type="NCBI Taxonomy" id="162"/>
    <lineage>
        <taxon>Bacteria</taxon>
        <taxon>Pseudomonadati</taxon>
        <taxon>Spirochaetota</taxon>
        <taxon>Spirochaetia</taxon>
        <taxon>Spirochaetales</taxon>
        <taxon>Treponemataceae</taxon>
        <taxon>Treponema</taxon>
    </lineage>
</organism>
<dbReference type="RefSeq" id="WP_024752933.1">
    <property type="nucleotide sequence ID" value="NZ_CDNC01000048.1"/>
</dbReference>
<dbReference type="CDD" id="cd06261">
    <property type="entry name" value="TM_PBP2"/>
    <property type="match status" value="1"/>
</dbReference>
<comment type="similarity">
    <text evidence="7">Belongs to the binding-protein-dependent transport system permease family.</text>
</comment>
<accession>A0A0B7H1G3</accession>
<proteinExistence type="inferred from homology"/>
<feature type="transmembrane region" description="Helical" evidence="7">
    <location>
        <begin position="159"/>
        <end position="179"/>
    </location>
</feature>
<keyword evidence="2 7" id="KW-0813">Transport</keyword>
<dbReference type="GeneID" id="57751959"/>
<dbReference type="InterPro" id="IPR050809">
    <property type="entry name" value="UgpAE/MalFG_permease"/>
</dbReference>
<keyword evidence="3" id="KW-1003">Cell membrane</keyword>
<evidence type="ECO:0000256" key="2">
    <source>
        <dbReference type="ARBA" id="ARBA00022448"/>
    </source>
</evidence>
<evidence type="ECO:0000313" key="12">
    <source>
        <dbReference type="Proteomes" id="UP000323594"/>
    </source>
</evidence>
<feature type="transmembrane region" description="Helical" evidence="7">
    <location>
        <begin position="214"/>
        <end position="233"/>
    </location>
</feature>
<dbReference type="InterPro" id="IPR035906">
    <property type="entry name" value="MetI-like_sf"/>
</dbReference>
<evidence type="ECO:0000259" key="8">
    <source>
        <dbReference type="PROSITE" id="PS50928"/>
    </source>
</evidence>
<feature type="transmembrane region" description="Helical" evidence="7">
    <location>
        <begin position="271"/>
        <end position="294"/>
    </location>
</feature>
<dbReference type="PROSITE" id="PS50928">
    <property type="entry name" value="ABC_TM1"/>
    <property type="match status" value="1"/>
</dbReference>
<dbReference type="EMBL" id="CP042817">
    <property type="protein sequence ID" value="QEJ97180.1"/>
    <property type="molecule type" value="Genomic_DNA"/>
</dbReference>
<dbReference type="GO" id="GO:0005886">
    <property type="term" value="C:plasma membrane"/>
    <property type="evidence" value="ECO:0007669"/>
    <property type="project" value="UniProtKB-SubCell"/>
</dbReference>
<reference evidence="10 12" key="3">
    <citation type="submission" date="2019-08" db="EMBL/GenBank/DDBJ databases">
        <authorList>
            <person name="Kuhnert P."/>
        </authorList>
    </citation>
    <scope>NUCLEOTIDE SEQUENCE [LARGE SCALE GENOMIC DNA]</scope>
    <source>
        <strain evidence="10 12">B36.5</strain>
    </source>
</reference>
<evidence type="ECO:0000256" key="6">
    <source>
        <dbReference type="ARBA" id="ARBA00023136"/>
    </source>
</evidence>
<keyword evidence="6 7" id="KW-0472">Membrane</keyword>
<feature type="transmembrane region" description="Helical" evidence="7">
    <location>
        <begin position="106"/>
        <end position="128"/>
    </location>
</feature>
<dbReference type="OrthoDB" id="367897at2"/>
<sequence>MRKNKGVIAVFILPAASMFIIVFLYPILRTIVMSFFKIEGITDSVSRWSFVGFANYAKLMKTGLFHISLWNLARIWFIGGIIVMSLALLFAVILTSGIKFKRFFRAVIYLPNIVSAVALATMWLQYVYSPKFGLLKSFFTSIGWERLAQVQWLDNEHKFMALLLAYCFGMVGYHMLIFLSGIERIGTEYFEAATLDGANKPEQFWYITLPLLKGVFRINITMWTVTSVGFFVWSQFFSTVTADTQTITPMVYLYLQIFGAGNSITERNSGVGAAVGVLLCICVVTVFSLCNHLLKDKDLEF</sequence>
<gene>
    <name evidence="10" type="ORF">FUT82_03715</name>
    <name evidence="9" type="ORF">TPHV1_60043</name>
</gene>
<dbReference type="PANTHER" id="PTHR43227">
    <property type="entry name" value="BLL4140 PROTEIN"/>
    <property type="match status" value="1"/>
</dbReference>
<name>A0A0B7H1G3_TREPH</name>
<dbReference type="GO" id="GO:0055085">
    <property type="term" value="P:transmembrane transport"/>
    <property type="evidence" value="ECO:0007669"/>
    <property type="project" value="InterPro"/>
</dbReference>
<evidence type="ECO:0000313" key="9">
    <source>
        <dbReference type="EMBL" id="CEM63055.1"/>
    </source>
</evidence>
<feature type="transmembrane region" description="Helical" evidence="7">
    <location>
        <begin position="75"/>
        <end position="94"/>
    </location>
</feature>
<comment type="subcellular location">
    <subcellularLocation>
        <location evidence="1 7">Cell membrane</location>
        <topology evidence="1 7">Multi-pass membrane protein</topology>
    </subcellularLocation>
</comment>
<dbReference type="EMBL" id="CDNC01000048">
    <property type="protein sequence ID" value="CEM63055.1"/>
    <property type="molecule type" value="Genomic_DNA"/>
</dbReference>
<keyword evidence="5 7" id="KW-1133">Transmembrane helix</keyword>
<reference evidence="9" key="1">
    <citation type="submission" date="2015-01" db="EMBL/GenBank/DDBJ databases">
        <authorList>
            <person name="Xiang T."/>
            <person name="Song Y."/>
            <person name="Huang L."/>
            <person name="Wang B."/>
            <person name="Wu P."/>
        </authorList>
    </citation>
    <scope>NUCLEOTIDE SEQUENCE [LARGE SCALE GENOMIC DNA]</scope>
    <source>
        <strain evidence="9">V1</strain>
    </source>
</reference>
<feature type="domain" description="ABC transmembrane type-1" evidence="8">
    <location>
        <begin position="69"/>
        <end position="290"/>
    </location>
</feature>
<dbReference type="Gene3D" id="1.10.3720.10">
    <property type="entry name" value="MetI-like"/>
    <property type="match status" value="1"/>
</dbReference>
<dbReference type="InterPro" id="IPR000515">
    <property type="entry name" value="MetI-like"/>
</dbReference>
<evidence type="ECO:0000256" key="7">
    <source>
        <dbReference type="RuleBase" id="RU363032"/>
    </source>
</evidence>
<dbReference type="Proteomes" id="UP000042527">
    <property type="component" value="Unassembled WGS sequence"/>
</dbReference>
<dbReference type="Proteomes" id="UP000323594">
    <property type="component" value="Chromosome"/>
</dbReference>
<evidence type="ECO:0000256" key="3">
    <source>
        <dbReference type="ARBA" id="ARBA00022475"/>
    </source>
</evidence>
<dbReference type="AlphaFoldDB" id="A0A0B7H1G3"/>
<protein>
    <submittedName>
        <fullName evidence="9">ABC transporter, permease protein</fullName>
    </submittedName>
    <submittedName>
        <fullName evidence="10">Sugar ABC transporter permease</fullName>
    </submittedName>
</protein>
<evidence type="ECO:0000313" key="10">
    <source>
        <dbReference type="EMBL" id="QEJ97180.1"/>
    </source>
</evidence>
<evidence type="ECO:0000256" key="1">
    <source>
        <dbReference type="ARBA" id="ARBA00004651"/>
    </source>
</evidence>
<feature type="transmembrane region" description="Helical" evidence="7">
    <location>
        <begin position="7"/>
        <end position="28"/>
    </location>
</feature>
<dbReference type="Pfam" id="PF00528">
    <property type="entry name" value="BPD_transp_1"/>
    <property type="match status" value="1"/>
</dbReference>
<evidence type="ECO:0000313" key="11">
    <source>
        <dbReference type="Proteomes" id="UP000042527"/>
    </source>
</evidence>
<keyword evidence="4 7" id="KW-0812">Transmembrane</keyword>
<evidence type="ECO:0000256" key="5">
    <source>
        <dbReference type="ARBA" id="ARBA00022989"/>
    </source>
</evidence>
<reference evidence="11" key="2">
    <citation type="submission" date="2015-01" db="EMBL/GenBank/DDBJ databases">
        <authorList>
            <person name="Manzoor Shahid"/>
            <person name="Zubair Saima"/>
        </authorList>
    </citation>
    <scope>NUCLEOTIDE SEQUENCE [LARGE SCALE GENOMIC DNA]</scope>
    <source>
        <strain evidence="11">V1</strain>
    </source>
</reference>